<dbReference type="EMBL" id="JANJQO010003218">
    <property type="protein sequence ID" value="KAJ2963361.1"/>
    <property type="molecule type" value="Genomic_DNA"/>
</dbReference>
<reference evidence="1" key="1">
    <citation type="submission" date="2022-08" db="EMBL/GenBank/DDBJ databases">
        <title>Genome Sequence of Lecanicillium fungicola.</title>
        <authorList>
            <person name="Buettner E."/>
        </authorList>
    </citation>
    <scope>NUCLEOTIDE SEQUENCE</scope>
    <source>
        <strain evidence="1">Babe33</strain>
    </source>
</reference>
<sequence length="136" mass="16001">MAPKPLFDMASAVATKNIKSVLSIGYLPYQTVRHILIRVDSAPQLRQIELNCPQLQGETGELWLKLIEKDFPMELKAKGYKPKDEGKWHRVWEKYKRDHDRSIQESEEQLRSALMGLREDKAKNTSKIRPQLWQWQ</sequence>
<protein>
    <submittedName>
        <fullName evidence="1">Uncharacterized protein</fullName>
    </submittedName>
</protein>
<gene>
    <name evidence="1" type="ORF">NQ176_g10863</name>
</gene>
<proteinExistence type="predicted"/>
<evidence type="ECO:0000313" key="1">
    <source>
        <dbReference type="EMBL" id="KAJ2963361.1"/>
    </source>
</evidence>
<keyword evidence="2" id="KW-1185">Reference proteome</keyword>
<organism evidence="1 2">
    <name type="scientific">Zarea fungicola</name>
    <dbReference type="NCBI Taxonomy" id="93591"/>
    <lineage>
        <taxon>Eukaryota</taxon>
        <taxon>Fungi</taxon>
        <taxon>Dikarya</taxon>
        <taxon>Ascomycota</taxon>
        <taxon>Pezizomycotina</taxon>
        <taxon>Sordariomycetes</taxon>
        <taxon>Hypocreomycetidae</taxon>
        <taxon>Hypocreales</taxon>
        <taxon>Cordycipitaceae</taxon>
        <taxon>Zarea</taxon>
    </lineage>
</organism>
<comment type="caution">
    <text evidence="1">The sequence shown here is derived from an EMBL/GenBank/DDBJ whole genome shotgun (WGS) entry which is preliminary data.</text>
</comment>
<dbReference type="Proteomes" id="UP001143910">
    <property type="component" value="Unassembled WGS sequence"/>
</dbReference>
<accession>A0ACC1MD73</accession>
<evidence type="ECO:0000313" key="2">
    <source>
        <dbReference type="Proteomes" id="UP001143910"/>
    </source>
</evidence>
<name>A0ACC1MD73_9HYPO</name>